<sequence>MTDANASSPGGEGLSAEGYAVHGPRIVAMDDRGTKNQEAYYLFFVASVGMALNLLVIITTFIRRNLRK</sequence>
<protein>
    <submittedName>
        <fullName evidence="2">Uncharacterized protein</fullName>
    </submittedName>
</protein>
<evidence type="ECO:0000313" key="2">
    <source>
        <dbReference type="EMBL" id="KAK3767988.1"/>
    </source>
</evidence>
<keyword evidence="1" id="KW-0472">Membrane</keyword>
<name>A0AAE0ZES7_9GAST</name>
<dbReference type="AlphaFoldDB" id="A0AAE0ZES7"/>
<dbReference type="Proteomes" id="UP001283361">
    <property type="component" value="Unassembled WGS sequence"/>
</dbReference>
<feature type="transmembrane region" description="Helical" evidence="1">
    <location>
        <begin position="39"/>
        <end position="62"/>
    </location>
</feature>
<comment type="caution">
    <text evidence="2">The sequence shown here is derived from an EMBL/GenBank/DDBJ whole genome shotgun (WGS) entry which is preliminary data.</text>
</comment>
<proteinExistence type="predicted"/>
<keyword evidence="1" id="KW-1133">Transmembrane helix</keyword>
<keyword evidence="3" id="KW-1185">Reference proteome</keyword>
<keyword evidence="1" id="KW-0812">Transmembrane</keyword>
<evidence type="ECO:0000256" key="1">
    <source>
        <dbReference type="SAM" id="Phobius"/>
    </source>
</evidence>
<reference evidence="2" key="1">
    <citation type="journal article" date="2023" name="G3 (Bethesda)">
        <title>A reference genome for the long-term kleptoplast-retaining sea slug Elysia crispata morphotype clarki.</title>
        <authorList>
            <person name="Eastman K.E."/>
            <person name="Pendleton A.L."/>
            <person name="Shaikh M.A."/>
            <person name="Suttiyut T."/>
            <person name="Ogas R."/>
            <person name="Tomko P."/>
            <person name="Gavelis G."/>
            <person name="Widhalm J.R."/>
            <person name="Wisecaver J.H."/>
        </authorList>
    </citation>
    <scope>NUCLEOTIDE SEQUENCE</scope>
    <source>
        <strain evidence="2">ECLA1</strain>
    </source>
</reference>
<accession>A0AAE0ZES7</accession>
<evidence type="ECO:0000313" key="3">
    <source>
        <dbReference type="Proteomes" id="UP001283361"/>
    </source>
</evidence>
<dbReference type="EMBL" id="JAWDGP010004081">
    <property type="protein sequence ID" value="KAK3767988.1"/>
    <property type="molecule type" value="Genomic_DNA"/>
</dbReference>
<gene>
    <name evidence="2" type="ORF">RRG08_001888</name>
</gene>
<organism evidence="2 3">
    <name type="scientific">Elysia crispata</name>
    <name type="common">lettuce slug</name>
    <dbReference type="NCBI Taxonomy" id="231223"/>
    <lineage>
        <taxon>Eukaryota</taxon>
        <taxon>Metazoa</taxon>
        <taxon>Spiralia</taxon>
        <taxon>Lophotrochozoa</taxon>
        <taxon>Mollusca</taxon>
        <taxon>Gastropoda</taxon>
        <taxon>Heterobranchia</taxon>
        <taxon>Euthyneura</taxon>
        <taxon>Panpulmonata</taxon>
        <taxon>Sacoglossa</taxon>
        <taxon>Placobranchoidea</taxon>
        <taxon>Plakobranchidae</taxon>
        <taxon>Elysia</taxon>
    </lineage>
</organism>